<dbReference type="PANTHER" id="PTHR31642:SF324">
    <property type="entry name" value="SPERMIDINE HYDROXYCINNAMOYL TRANSFERASE"/>
    <property type="match status" value="1"/>
</dbReference>
<dbReference type="PANTHER" id="PTHR31642">
    <property type="entry name" value="TRICHOTHECENE 3-O-ACETYLTRANSFERASE"/>
    <property type="match status" value="1"/>
</dbReference>
<dbReference type="InterPro" id="IPR023213">
    <property type="entry name" value="CAT-like_dom_sf"/>
</dbReference>
<name>A0A2P5D355_PARAD</name>
<dbReference type="STRING" id="3476.A0A2P5D355"/>
<sequence>MAVKFIDRTMVKPAERAWECCSTLSQIEDSGNRIELDCNGKRVEYLEADSELRLDDFGDEKLPPPIKVGSLVGEINLAIGISHAVADCQSAFGFNSEWASLTRGKAVKTRPYINGKVLGAGEPASVPLDEDLCEYYLPELLTSPDAEVQINSIGGDEMVVTKSKTTMAMLRLSKTHVEKLREMAGLDEDNRRYTSFDTLAWQVWRCACKARKHTPEQPTSLAICVHSCRRVSPPRPKGFFGSTTFDVTAAAFSGELVSQTELSEFRGSLPTQSDSPLLYCNPNLGIVSWLTLPLYGHDFGWGKEIYTVLGEVQGRVIVSFPWFYR</sequence>
<comment type="caution">
    <text evidence="2">The sequence shown here is derived from an EMBL/GenBank/DDBJ whole genome shotgun (WGS) entry which is preliminary data.</text>
</comment>
<dbReference type="AlphaFoldDB" id="A0A2P5D355"/>
<dbReference type="OrthoDB" id="671439at2759"/>
<keyword evidence="3" id="KW-1185">Reference proteome</keyword>
<comment type="similarity">
    <text evidence="1">Belongs to the plant acyltransferase family.</text>
</comment>
<evidence type="ECO:0000313" key="2">
    <source>
        <dbReference type="EMBL" id="PON67729.1"/>
    </source>
</evidence>
<dbReference type="GO" id="GO:0016747">
    <property type="term" value="F:acyltransferase activity, transferring groups other than amino-acyl groups"/>
    <property type="evidence" value="ECO:0007669"/>
    <property type="project" value="TreeGrafter"/>
</dbReference>
<gene>
    <name evidence="2" type="ORF">PanWU01x14_101530</name>
</gene>
<proteinExistence type="inferred from homology"/>
<organism evidence="2 3">
    <name type="scientific">Parasponia andersonii</name>
    <name type="common">Sponia andersonii</name>
    <dbReference type="NCBI Taxonomy" id="3476"/>
    <lineage>
        <taxon>Eukaryota</taxon>
        <taxon>Viridiplantae</taxon>
        <taxon>Streptophyta</taxon>
        <taxon>Embryophyta</taxon>
        <taxon>Tracheophyta</taxon>
        <taxon>Spermatophyta</taxon>
        <taxon>Magnoliopsida</taxon>
        <taxon>eudicotyledons</taxon>
        <taxon>Gunneridae</taxon>
        <taxon>Pentapetalae</taxon>
        <taxon>rosids</taxon>
        <taxon>fabids</taxon>
        <taxon>Rosales</taxon>
        <taxon>Cannabaceae</taxon>
        <taxon>Parasponia</taxon>
    </lineage>
</organism>
<evidence type="ECO:0000256" key="1">
    <source>
        <dbReference type="ARBA" id="ARBA00009861"/>
    </source>
</evidence>
<reference evidence="3" key="1">
    <citation type="submission" date="2016-06" db="EMBL/GenBank/DDBJ databases">
        <title>Parallel loss of symbiosis genes in relatives of nitrogen-fixing non-legume Parasponia.</title>
        <authorList>
            <person name="Van Velzen R."/>
            <person name="Holmer R."/>
            <person name="Bu F."/>
            <person name="Rutten L."/>
            <person name="Van Zeijl A."/>
            <person name="Liu W."/>
            <person name="Santuari L."/>
            <person name="Cao Q."/>
            <person name="Sharma T."/>
            <person name="Shen D."/>
            <person name="Roswanjaya Y."/>
            <person name="Wardhani T."/>
            <person name="Kalhor M.S."/>
            <person name="Jansen J."/>
            <person name="Van den Hoogen J."/>
            <person name="Gungor B."/>
            <person name="Hartog M."/>
            <person name="Hontelez J."/>
            <person name="Verver J."/>
            <person name="Yang W.-C."/>
            <person name="Schijlen E."/>
            <person name="Repin R."/>
            <person name="Schilthuizen M."/>
            <person name="Schranz E."/>
            <person name="Heidstra R."/>
            <person name="Miyata K."/>
            <person name="Fedorova E."/>
            <person name="Kohlen W."/>
            <person name="Bisseling T."/>
            <person name="Smit S."/>
            <person name="Geurts R."/>
        </authorList>
    </citation>
    <scope>NUCLEOTIDE SEQUENCE [LARGE SCALE GENOMIC DNA]</scope>
    <source>
        <strain evidence="3">cv. WU1-14</strain>
    </source>
</reference>
<accession>A0A2P5D355</accession>
<dbReference type="Proteomes" id="UP000237105">
    <property type="component" value="Unassembled WGS sequence"/>
</dbReference>
<dbReference type="Gene3D" id="3.30.559.10">
    <property type="entry name" value="Chloramphenicol acetyltransferase-like domain"/>
    <property type="match status" value="2"/>
</dbReference>
<keyword evidence="2" id="KW-0808">Transferase</keyword>
<evidence type="ECO:0000313" key="3">
    <source>
        <dbReference type="Proteomes" id="UP000237105"/>
    </source>
</evidence>
<dbReference type="EMBL" id="JXTB01000069">
    <property type="protein sequence ID" value="PON67729.1"/>
    <property type="molecule type" value="Genomic_DNA"/>
</dbReference>
<dbReference type="Pfam" id="PF02458">
    <property type="entry name" value="Transferase"/>
    <property type="match status" value="2"/>
</dbReference>
<dbReference type="InterPro" id="IPR050317">
    <property type="entry name" value="Plant_Fungal_Acyltransferase"/>
</dbReference>
<protein>
    <submittedName>
        <fullName evidence="2">Transferase</fullName>
    </submittedName>
</protein>